<dbReference type="VEuPathDB" id="TriTrypDB:ECC02_002638"/>
<dbReference type="VEuPathDB" id="TriTrypDB:BCY84_20511"/>
<gene>
    <name evidence="1" type="ORF">ECC02_002638</name>
</gene>
<sequence>MYIYICMYLNKFVCITSKVVLKGLDERHRDASVGIFVCSCHIPLKKVFFSALLFCKQGGLLEMYYLRSLFFTPEEVFSREHVRNEIAREKLSRAKLQRKSEEETHMAEMERLDNELRGKRELFAAAAKPLLEEFDDVSLAQHYYQEISNIVTSHLHIVSQLADREFSEFGYVSKKLISVSLNLAALKCCMMGGMPFERELNTLLKDADSSDLSIVATPLCRVQSIPPAANVRATAFDLARAIEEVSKDCPTREPVRGWLDLFKFRTSFSPTMLETRQVEARRAAKQFLSHIERGEHDKALVLAEDAYVKVGHEVSAANAVLLESAFGAFRDTVLPVIASDVFLRYARASLDASRFACVEKMLKE</sequence>
<dbReference type="EMBL" id="JABDHM010000013">
    <property type="protein sequence ID" value="KAF5224382.1"/>
    <property type="molecule type" value="Genomic_DNA"/>
</dbReference>
<dbReference type="AlphaFoldDB" id="A0A7J6YCS5"/>
<reference evidence="1 2" key="1">
    <citation type="journal article" date="2019" name="Genome Biol. Evol.">
        <title>Nanopore Sequencing Significantly Improves Genome Assembly of the Protozoan Parasite Trypanosoma cruzi.</title>
        <authorList>
            <person name="Diaz-Viraque F."/>
            <person name="Pita S."/>
            <person name="Greif G."/>
            <person name="de Souza R.C.M."/>
            <person name="Iraola G."/>
            <person name="Robello C."/>
        </authorList>
    </citation>
    <scope>NUCLEOTIDE SEQUENCE [LARGE SCALE GENOMIC DNA]</scope>
    <source>
        <strain evidence="1 2">Berenice</strain>
    </source>
</reference>
<protein>
    <submittedName>
        <fullName evidence="1">Uncharacterized protein</fullName>
    </submittedName>
</protein>
<evidence type="ECO:0000313" key="2">
    <source>
        <dbReference type="Proteomes" id="UP000583944"/>
    </source>
</evidence>
<proteinExistence type="predicted"/>
<name>A0A7J6YCS5_TRYCR</name>
<evidence type="ECO:0000313" key="1">
    <source>
        <dbReference type="EMBL" id="KAF5224382.1"/>
    </source>
</evidence>
<comment type="caution">
    <text evidence="1">The sequence shown here is derived from an EMBL/GenBank/DDBJ whole genome shotgun (WGS) entry which is preliminary data.</text>
</comment>
<accession>A0A7J6YCS5</accession>
<organism evidence="1 2">
    <name type="scientific">Trypanosoma cruzi</name>
    <dbReference type="NCBI Taxonomy" id="5693"/>
    <lineage>
        <taxon>Eukaryota</taxon>
        <taxon>Discoba</taxon>
        <taxon>Euglenozoa</taxon>
        <taxon>Kinetoplastea</taxon>
        <taxon>Metakinetoplastina</taxon>
        <taxon>Trypanosomatida</taxon>
        <taxon>Trypanosomatidae</taxon>
        <taxon>Trypanosoma</taxon>
        <taxon>Schizotrypanum</taxon>
    </lineage>
</organism>
<dbReference type="Proteomes" id="UP000583944">
    <property type="component" value="Unassembled WGS sequence"/>
</dbReference>